<evidence type="ECO:0000259" key="1">
    <source>
        <dbReference type="PROSITE" id="PS50280"/>
    </source>
</evidence>
<sequence length="328" mass="37998">MQLQKQMQEAPQEFFSAAIQVRQTQTNKGRGIFAKQIIPQGSLIIASQAVVCTDDPTSENVEALFSQIEPTLTTEQREDFARLQKSHGPGICSAFSTNAYKTVPNLQSSEKVGLFLKFSFMNHSCCPSAVQLYDGDQVYVITTKIIFQDDEITTSYLHGDNFWWVGGRQNYLKQFNFTCDCELCMYQETKSYIDLQVKFDKILKQKRNKQQLVILNDVYMVMLQDLLSHNFPMVDGFYESLIGFIEENNTENCSQIIKSFIQILKKLSVSHKPDFAILVKVLILLKRKNVIEFEELKQLSYQFELDRIGQLDYVYRKFKKQVERIGMK</sequence>
<dbReference type="Pfam" id="PF00856">
    <property type="entry name" value="SET"/>
    <property type="match status" value="1"/>
</dbReference>
<dbReference type="Proteomes" id="UP000018208">
    <property type="component" value="Unassembled WGS sequence"/>
</dbReference>
<organism evidence="2 3">
    <name type="scientific">Spironucleus salmonicida</name>
    <dbReference type="NCBI Taxonomy" id="348837"/>
    <lineage>
        <taxon>Eukaryota</taxon>
        <taxon>Metamonada</taxon>
        <taxon>Diplomonadida</taxon>
        <taxon>Hexamitidae</taxon>
        <taxon>Hexamitinae</taxon>
        <taxon>Spironucleus</taxon>
    </lineage>
</organism>
<dbReference type="KEGG" id="ssao:94296380"/>
<dbReference type="InterPro" id="IPR053185">
    <property type="entry name" value="SET_domain_protein"/>
</dbReference>
<dbReference type="RefSeq" id="XP_067765515.1">
    <property type="nucleotide sequence ID" value="XM_067906247.1"/>
</dbReference>
<dbReference type="CDD" id="cd20071">
    <property type="entry name" value="SET_SMYD"/>
    <property type="match status" value="1"/>
</dbReference>
<protein>
    <submittedName>
        <fullName evidence="2">SET domain-containing protein</fullName>
    </submittedName>
</protein>
<evidence type="ECO:0000313" key="3">
    <source>
        <dbReference type="Proteomes" id="UP000018208"/>
    </source>
</evidence>
<dbReference type="InterPro" id="IPR001214">
    <property type="entry name" value="SET_dom"/>
</dbReference>
<keyword evidence="3" id="KW-1185">Reference proteome</keyword>
<name>A0A9P8RZ85_9EUKA</name>
<dbReference type="PANTHER" id="PTHR47332">
    <property type="entry name" value="SET DOMAIN-CONTAINING PROTEIN 5"/>
    <property type="match status" value="1"/>
</dbReference>
<dbReference type="EMBL" id="AUWU02000003">
    <property type="protein sequence ID" value="KAH0574742.1"/>
    <property type="molecule type" value="Genomic_DNA"/>
</dbReference>
<dbReference type="InterPro" id="IPR046341">
    <property type="entry name" value="SET_dom_sf"/>
</dbReference>
<dbReference type="SMART" id="SM00317">
    <property type="entry name" value="SET"/>
    <property type="match status" value="1"/>
</dbReference>
<proteinExistence type="predicted"/>
<dbReference type="OrthoDB" id="438641at2759"/>
<comment type="caution">
    <text evidence="2">The sequence shown here is derived from an EMBL/GenBank/DDBJ whole genome shotgun (WGS) entry which is preliminary data.</text>
</comment>
<accession>A0A9P8RZ85</accession>
<gene>
    <name evidence="2" type="ORF">SS50377_22357</name>
</gene>
<feature type="domain" description="SET" evidence="1">
    <location>
        <begin position="17"/>
        <end position="157"/>
    </location>
</feature>
<evidence type="ECO:0000313" key="2">
    <source>
        <dbReference type="EMBL" id="KAH0574742.1"/>
    </source>
</evidence>
<dbReference type="AlphaFoldDB" id="A0A9P8RZ85"/>
<dbReference type="PANTHER" id="PTHR47332:SF4">
    <property type="entry name" value="SET DOMAIN-CONTAINING PROTEIN 5"/>
    <property type="match status" value="1"/>
</dbReference>
<reference evidence="2 3" key="1">
    <citation type="journal article" date="2014" name="PLoS Genet.">
        <title>The Genome of Spironucleus salmonicida Highlights a Fish Pathogen Adapted to Fluctuating Environments.</title>
        <authorList>
            <person name="Xu F."/>
            <person name="Jerlstrom-Hultqvist J."/>
            <person name="Einarsson E."/>
            <person name="Astvaldsson A."/>
            <person name="Svard S.G."/>
            <person name="Andersson J.O."/>
        </authorList>
    </citation>
    <scope>NUCLEOTIDE SEQUENCE [LARGE SCALE GENOMIC DNA]</scope>
    <source>
        <strain evidence="2 3">ATCC 50377</strain>
    </source>
</reference>
<dbReference type="SUPFAM" id="SSF82199">
    <property type="entry name" value="SET domain"/>
    <property type="match status" value="1"/>
</dbReference>
<dbReference type="GeneID" id="94296380"/>
<dbReference type="PROSITE" id="PS50280">
    <property type="entry name" value="SET"/>
    <property type="match status" value="1"/>
</dbReference>
<dbReference type="Gene3D" id="2.170.270.10">
    <property type="entry name" value="SET domain"/>
    <property type="match status" value="1"/>
</dbReference>